<name>A0A4U5M962_STECR</name>
<comment type="caution">
    <text evidence="2">The sequence shown here is derived from an EMBL/GenBank/DDBJ whole genome shotgun (WGS) entry which is preliminary data.</text>
</comment>
<dbReference type="Proteomes" id="UP000298663">
    <property type="component" value="Unassembled WGS sequence"/>
</dbReference>
<evidence type="ECO:0000256" key="1">
    <source>
        <dbReference type="SAM" id="MobiDB-lite"/>
    </source>
</evidence>
<feature type="region of interest" description="Disordered" evidence="1">
    <location>
        <begin position="47"/>
        <end position="79"/>
    </location>
</feature>
<sequence length="79" mass="8914">MLTGDHLISHHPLAAAVDWWPSGRRTFVSVADLFLLSLPVRRRRQPGVVGGCREDQSGDDNEEQRRKAAATMRRMLCQS</sequence>
<reference evidence="2 3" key="2">
    <citation type="journal article" date="2019" name="G3 (Bethesda)">
        <title>Hybrid Assembly of the Genome of the Entomopathogenic Nematode Steinernema carpocapsae Identifies the X-Chromosome.</title>
        <authorList>
            <person name="Serra L."/>
            <person name="Macchietto M."/>
            <person name="Macias-Munoz A."/>
            <person name="McGill C.J."/>
            <person name="Rodriguez I.M."/>
            <person name="Rodriguez B."/>
            <person name="Murad R."/>
            <person name="Mortazavi A."/>
        </authorList>
    </citation>
    <scope>NUCLEOTIDE SEQUENCE [LARGE SCALE GENOMIC DNA]</scope>
    <source>
        <strain evidence="2 3">ALL</strain>
    </source>
</reference>
<gene>
    <name evidence="2" type="ORF">L596_025912</name>
</gene>
<keyword evidence="3" id="KW-1185">Reference proteome</keyword>
<organism evidence="2 3">
    <name type="scientific">Steinernema carpocapsae</name>
    <name type="common">Entomopathogenic nematode</name>
    <dbReference type="NCBI Taxonomy" id="34508"/>
    <lineage>
        <taxon>Eukaryota</taxon>
        <taxon>Metazoa</taxon>
        <taxon>Ecdysozoa</taxon>
        <taxon>Nematoda</taxon>
        <taxon>Chromadorea</taxon>
        <taxon>Rhabditida</taxon>
        <taxon>Tylenchina</taxon>
        <taxon>Panagrolaimomorpha</taxon>
        <taxon>Strongyloidoidea</taxon>
        <taxon>Steinernematidae</taxon>
        <taxon>Steinernema</taxon>
    </lineage>
</organism>
<evidence type="ECO:0000313" key="3">
    <source>
        <dbReference type="Proteomes" id="UP000298663"/>
    </source>
</evidence>
<evidence type="ECO:0000313" key="2">
    <source>
        <dbReference type="EMBL" id="TKR65521.1"/>
    </source>
</evidence>
<protein>
    <submittedName>
        <fullName evidence="2">Uncharacterized protein</fullName>
    </submittedName>
</protein>
<reference evidence="2 3" key="1">
    <citation type="journal article" date="2015" name="Genome Biol.">
        <title>Comparative genomics of Steinernema reveals deeply conserved gene regulatory networks.</title>
        <authorList>
            <person name="Dillman A.R."/>
            <person name="Macchietto M."/>
            <person name="Porter C.F."/>
            <person name="Rogers A."/>
            <person name="Williams B."/>
            <person name="Antoshechkin I."/>
            <person name="Lee M.M."/>
            <person name="Goodwin Z."/>
            <person name="Lu X."/>
            <person name="Lewis E.E."/>
            <person name="Goodrich-Blair H."/>
            <person name="Stock S.P."/>
            <person name="Adams B.J."/>
            <person name="Sternberg P.W."/>
            <person name="Mortazavi A."/>
        </authorList>
    </citation>
    <scope>NUCLEOTIDE SEQUENCE [LARGE SCALE GENOMIC DNA]</scope>
    <source>
        <strain evidence="2 3">ALL</strain>
    </source>
</reference>
<dbReference type="AlphaFoldDB" id="A0A4U5M962"/>
<proteinExistence type="predicted"/>
<dbReference type="EMBL" id="AZBU02000009">
    <property type="protein sequence ID" value="TKR65521.1"/>
    <property type="molecule type" value="Genomic_DNA"/>
</dbReference>
<accession>A0A4U5M962</accession>